<evidence type="ECO:0000256" key="2">
    <source>
        <dbReference type="SAM" id="MobiDB-lite"/>
    </source>
</evidence>
<sequence>MTDLKNKFDSAKDKVLGKTKENVGKATGSEETELKGRAQSQTGEFKEKFGEFKEKVAKKINDKLDKSEEKK</sequence>
<dbReference type="Pfam" id="PF05532">
    <property type="entry name" value="CsbD"/>
    <property type="match status" value="1"/>
</dbReference>
<dbReference type="AlphaFoldDB" id="A0A1J0GEL4"/>
<evidence type="ECO:0000256" key="1">
    <source>
        <dbReference type="ARBA" id="ARBA00009129"/>
    </source>
</evidence>
<evidence type="ECO:0000259" key="3">
    <source>
        <dbReference type="Pfam" id="PF05532"/>
    </source>
</evidence>
<feature type="domain" description="CsbD-like" evidence="3">
    <location>
        <begin position="6"/>
        <end position="57"/>
    </location>
</feature>
<comment type="similarity">
    <text evidence="1">Belongs to the UPF0337 (CsbD) family.</text>
</comment>
<feature type="region of interest" description="Disordered" evidence="2">
    <location>
        <begin position="1"/>
        <end position="46"/>
    </location>
</feature>
<accession>A0A1J0GEL4</accession>
<evidence type="ECO:0000313" key="5">
    <source>
        <dbReference type="Proteomes" id="UP000182569"/>
    </source>
</evidence>
<proteinExistence type="inferred from homology"/>
<dbReference type="RefSeq" id="WP_071611733.1">
    <property type="nucleotide sequence ID" value="NZ_CP015756.1"/>
</dbReference>
<dbReference type="InterPro" id="IPR008462">
    <property type="entry name" value="CsbD"/>
</dbReference>
<reference evidence="5" key="1">
    <citation type="journal article" date="2016" name="Front. Microbiol.">
        <title>Complete Genome Sequence of Clostridium estertheticum DSM 8809, a Microbe Identified in Spoiled Vacuum Packed Beef.</title>
        <authorList>
            <person name="Yu Z."/>
            <person name="Gunn L."/>
            <person name="Brennan E."/>
            <person name="Reid R."/>
            <person name="Wall P.G."/>
            <person name="Gaora O.P."/>
            <person name="Hurley D."/>
            <person name="Bolton D."/>
            <person name="Fanning S."/>
        </authorList>
    </citation>
    <scope>NUCLEOTIDE SEQUENCE [LARGE SCALE GENOMIC DNA]</scope>
    <source>
        <strain evidence="5">DSM 8809</strain>
    </source>
</reference>
<keyword evidence="5" id="KW-1185">Reference proteome</keyword>
<protein>
    <recommendedName>
        <fullName evidence="3">CsbD-like domain-containing protein</fullName>
    </recommendedName>
</protein>
<dbReference type="KEGG" id="ceu:A7L45_04865"/>
<evidence type="ECO:0000313" key="4">
    <source>
        <dbReference type="EMBL" id="APC39440.1"/>
    </source>
</evidence>
<dbReference type="STRING" id="1552.A7L45_04865"/>
<feature type="compositionally biased region" description="Basic and acidic residues" evidence="2">
    <location>
        <begin position="1"/>
        <end position="23"/>
    </location>
</feature>
<dbReference type="SUPFAM" id="SSF69047">
    <property type="entry name" value="Hypothetical protein YjbJ"/>
    <property type="match status" value="1"/>
</dbReference>
<name>A0A1J0GEL4_9CLOT</name>
<organism evidence="4 5">
    <name type="scientific">Clostridium estertheticum subsp. estertheticum</name>
    <dbReference type="NCBI Taxonomy" id="1552"/>
    <lineage>
        <taxon>Bacteria</taxon>
        <taxon>Bacillati</taxon>
        <taxon>Bacillota</taxon>
        <taxon>Clostridia</taxon>
        <taxon>Eubacteriales</taxon>
        <taxon>Clostridiaceae</taxon>
        <taxon>Clostridium</taxon>
    </lineage>
</organism>
<dbReference type="EMBL" id="CP015756">
    <property type="protein sequence ID" value="APC39440.1"/>
    <property type="molecule type" value="Genomic_DNA"/>
</dbReference>
<dbReference type="Proteomes" id="UP000182569">
    <property type="component" value="Chromosome"/>
</dbReference>
<dbReference type="Gene3D" id="1.10.1470.10">
    <property type="entry name" value="YjbJ"/>
    <property type="match status" value="1"/>
</dbReference>
<gene>
    <name evidence="4" type="ORF">A7L45_04865</name>
</gene>
<dbReference type="OrthoDB" id="2315701at2"/>
<dbReference type="InterPro" id="IPR036629">
    <property type="entry name" value="YjbJ_sf"/>
</dbReference>